<dbReference type="PANTHER" id="PTHR10815">
    <property type="entry name" value="METHYLATED-DNA--PROTEIN-CYSTEINE METHYLTRANSFERASE"/>
    <property type="match status" value="1"/>
</dbReference>
<sequence length="160" mass="17953">MDKFYDDSIRFAGEKIYFAATDKGLFYVGKNKENLQSAIHDPEKMRKYKAELLAYLNGESIHFTFPIDLSGTTLQLEVFEALKTIPYGETRTYTEIAEQINRPKAVRAVGTAIGKNPLLVIIPCHRVIGKSGKLTGYSGGIPMKQALLTLEKKNVNQFSF</sequence>
<dbReference type="AlphaFoldDB" id="A0AB72ZBE6"/>
<dbReference type="RefSeq" id="WP_003769880.1">
    <property type="nucleotide sequence ID" value="NZ_JH556646.1"/>
</dbReference>
<dbReference type="PROSITE" id="PS00374">
    <property type="entry name" value="MGMT"/>
    <property type="match status" value="1"/>
</dbReference>
<evidence type="ECO:0000313" key="11">
    <source>
        <dbReference type="Proteomes" id="UP000003597"/>
    </source>
</evidence>
<dbReference type="InterPro" id="IPR036631">
    <property type="entry name" value="MGMT_N_sf"/>
</dbReference>
<dbReference type="GO" id="GO:0006281">
    <property type="term" value="P:DNA repair"/>
    <property type="evidence" value="ECO:0007669"/>
    <property type="project" value="UniProtKB-KW"/>
</dbReference>
<keyword evidence="7" id="KW-0234">DNA repair</keyword>
<evidence type="ECO:0000313" key="10">
    <source>
        <dbReference type="EMBL" id="EHN62157.1"/>
    </source>
</evidence>
<dbReference type="SUPFAM" id="SSF53155">
    <property type="entry name" value="Methylated DNA-protein cysteine methyltransferase domain"/>
    <property type="match status" value="1"/>
</dbReference>
<dbReference type="SUPFAM" id="SSF46767">
    <property type="entry name" value="Methylated DNA-protein cysteine methyltransferase, C-terminal domain"/>
    <property type="match status" value="1"/>
</dbReference>
<evidence type="ECO:0000256" key="5">
    <source>
        <dbReference type="ARBA" id="ARBA00022679"/>
    </source>
</evidence>
<dbReference type="GO" id="GO:0032259">
    <property type="term" value="P:methylation"/>
    <property type="evidence" value="ECO:0007669"/>
    <property type="project" value="UniProtKB-KW"/>
</dbReference>
<keyword evidence="4" id="KW-0489">Methyltransferase</keyword>
<accession>A0AB72ZBE6</accession>
<keyword evidence="5" id="KW-0808">Transferase</keyword>
<keyword evidence="11" id="KW-1185">Reference proteome</keyword>
<dbReference type="InterPro" id="IPR036388">
    <property type="entry name" value="WH-like_DNA-bd_sf"/>
</dbReference>
<protein>
    <recommendedName>
        <fullName evidence="3">methylated-DNA--[protein]-cysteine S-methyltransferase</fullName>
        <ecNumber evidence="3">2.1.1.63</ecNumber>
    </recommendedName>
</protein>
<proteinExistence type="inferred from homology"/>
<dbReference type="CDD" id="cd06445">
    <property type="entry name" value="ATase"/>
    <property type="match status" value="1"/>
</dbReference>
<dbReference type="PANTHER" id="PTHR10815:SF12">
    <property type="entry name" value="METHYLATED-DNA--PROTEIN-CYSTEINE METHYLTRANSFERASE, INDUCIBLE"/>
    <property type="match status" value="1"/>
</dbReference>
<dbReference type="EMBL" id="AGCN01000014">
    <property type="protein sequence ID" value="EHN62157.1"/>
    <property type="molecule type" value="Genomic_DNA"/>
</dbReference>
<reference evidence="10 11" key="1">
    <citation type="submission" date="2011-08" db="EMBL/GenBank/DDBJ databases">
        <authorList>
            <person name="Weinstock G."/>
            <person name="Sodergren E."/>
            <person name="Clifton S."/>
            <person name="Fulton L."/>
            <person name="Fulton B."/>
            <person name="Courtney L."/>
            <person name="Fronick C."/>
            <person name="Harrison M."/>
            <person name="Strong C."/>
            <person name="Farmer C."/>
            <person name="Delahaunty K."/>
            <person name="Markovic C."/>
            <person name="Hall O."/>
            <person name="Minx P."/>
            <person name="Tomlinson C."/>
            <person name="Mitreva M."/>
            <person name="Hou S."/>
            <person name="Chen J."/>
            <person name="Wollam A."/>
            <person name="Pepin K.H."/>
            <person name="Johnson M."/>
            <person name="Bhonagiri V."/>
            <person name="Zhang X."/>
            <person name="Suruliraj S."/>
            <person name="Warren W."/>
            <person name="Chinwalla A."/>
            <person name="Mardis E.R."/>
            <person name="Wilson R.K."/>
        </authorList>
    </citation>
    <scope>NUCLEOTIDE SEQUENCE [LARGE SCALE GENOMIC DNA]</scope>
    <source>
        <strain evidence="10 11">ATCC 33091</strain>
    </source>
</reference>
<evidence type="ECO:0000256" key="4">
    <source>
        <dbReference type="ARBA" id="ARBA00022603"/>
    </source>
</evidence>
<comment type="catalytic activity">
    <reaction evidence="8">
        <text>a 6-O-methyl-2'-deoxyguanosine in DNA + L-cysteinyl-[protein] = S-methyl-L-cysteinyl-[protein] + a 2'-deoxyguanosine in DNA</text>
        <dbReference type="Rhea" id="RHEA:24000"/>
        <dbReference type="Rhea" id="RHEA-COMP:10131"/>
        <dbReference type="Rhea" id="RHEA-COMP:10132"/>
        <dbReference type="Rhea" id="RHEA-COMP:11367"/>
        <dbReference type="Rhea" id="RHEA-COMP:11368"/>
        <dbReference type="ChEBI" id="CHEBI:29950"/>
        <dbReference type="ChEBI" id="CHEBI:82612"/>
        <dbReference type="ChEBI" id="CHEBI:85445"/>
        <dbReference type="ChEBI" id="CHEBI:85448"/>
        <dbReference type="EC" id="2.1.1.63"/>
    </reaction>
</comment>
<dbReference type="FunFam" id="1.10.10.10:FF:000214">
    <property type="entry name" value="Methylated-DNA--protein-cysteine methyltransferase"/>
    <property type="match status" value="1"/>
</dbReference>
<feature type="domain" description="Methylated-DNA-[protein]-cysteine S-methyltransferase DNA binding" evidence="9">
    <location>
        <begin position="74"/>
        <end position="152"/>
    </location>
</feature>
<evidence type="ECO:0000256" key="2">
    <source>
        <dbReference type="ARBA" id="ARBA00008711"/>
    </source>
</evidence>
<dbReference type="NCBIfam" id="TIGR00589">
    <property type="entry name" value="ogt"/>
    <property type="match status" value="1"/>
</dbReference>
<keyword evidence="6" id="KW-0227">DNA damage</keyword>
<dbReference type="GO" id="GO:0003908">
    <property type="term" value="F:methylated-DNA-[protein]-cysteine S-methyltransferase activity"/>
    <property type="evidence" value="ECO:0007669"/>
    <property type="project" value="UniProtKB-EC"/>
</dbReference>
<dbReference type="Proteomes" id="UP000003597">
    <property type="component" value="Unassembled WGS sequence"/>
</dbReference>
<dbReference type="InterPro" id="IPR001497">
    <property type="entry name" value="MethylDNA_cys_MeTrfase_AS"/>
</dbReference>
<dbReference type="EC" id="2.1.1.63" evidence="3"/>
<evidence type="ECO:0000256" key="3">
    <source>
        <dbReference type="ARBA" id="ARBA00011918"/>
    </source>
</evidence>
<name>A0AB72ZBE6_LISIO</name>
<organism evidence="10 11">
    <name type="scientific">Listeria innocua ATCC 33091</name>
    <dbReference type="NCBI Taxonomy" id="1002366"/>
    <lineage>
        <taxon>Bacteria</taxon>
        <taxon>Bacillati</taxon>
        <taxon>Bacillota</taxon>
        <taxon>Bacilli</taxon>
        <taxon>Bacillales</taxon>
        <taxon>Listeriaceae</taxon>
        <taxon>Listeria</taxon>
    </lineage>
</organism>
<comment type="catalytic activity">
    <reaction evidence="1">
        <text>a 4-O-methyl-thymidine in DNA + L-cysteinyl-[protein] = a thymidine in DNA + S-methyl-L-cysteinyl-[protein]</text>
        <dbReference type="Rhea" id="RHEA:53428"/>
        <dbReference type="Rhea" id="RHEA-COMP:10131"/>
        <dbReference type="Rhea" id="RHEA-COMP:10132"/>
        <dbReference type="Rhea" id="RHEA-COMP:13555"/>
        <dbReference type="Rhea" id="RHEA-COMP:13556"/>
        <dbReference type="ChEBI" id="CHEBI:29950"/>
        <dbReference type="ChEBI" id="CHEBI:82612"/>
        <dbReference type="ChEBI" id="CHEBI:137386"/>
        <dbReference type="ChEBI" id="CHEBI:137387"/>
        <dbReference type="EC" id="2.1.1.63"/>
    </reaction>
</comment>
<evidence type="ECO:0000259" key="9">
    <source>
        <dbReference type="Pfam" id="PF01035"/>
    </source>
</evidence>
<comment type="similarity">
    <text evidence="2">Belongs to the MGMT family.</text>
</comment>
<evidence type="ECO:0000256" key="6">
    <source>
        <dbReference type="ARBA" id="ARBA00022763"/>
    </source>
</evidence>
<gene>
    <name evidence="10" type="ORF">HMPREF0557_00711</name>
</gene>
<dbReference type="Gene3D" id="1.10.10.10">
    <property type="entry name" value="Winged helix-like DNA-binding domain superfamily/Winged helix DNA-binding domain"/>
    <property type="match status" value="1"/>
</dbReference>
<dbReference type="InterPro" id="IPR014048">
    <property type="entry name" value="MethylDNA_cys_MeTrfase_DNA-bd"/>
</dbReference>
<dbReference type="Pfam" id="PF01035">
    <property type="entry name" value="DNA_binding_1"/>
    <property type="match status" value="1"/>
</dbReference>
<dbReference type="InterPro" id="IPR036217">
    <property type="entry name" value="MethylDNA_cys_MeTrfase_DNAb"/>
</dbReference>
<evidence type="ECO:0000256" key="8">
    <source>
        <dbReference type="ARBA" id="ARBA00049348"/>
    </source>
</evidence>
<comment type="caution">
    <text evidence="10">The sequence shown here is derived from an EMBL/GenBank/DDBJ whole genome shotgun (WGS) entry which is preliminary data.</text>
</comment>
<evidence type="ECO:0000256" key="7">
    <source>
        <dbReference type="ARBA" id="ARBA00023204"/>
    </source>
</evidence>
<evidence type="ECO:0000256" key="1">
    <source>
        <dbReference type="ARBA" id="ARBA00001286"/>
    </source>
</evidence>